<dbReference type="FunFam" id="2.60.40.10:FF:000032">
    <property type="entry name" value="palladin isoform X1"/>
    <property type="match status" value="1"/>
</dbReference>
<comment type="caution">
    <text evidence="4">The sequence shown here is derived from an EMBL/GenBank/DDBJ whole genome shotgun (WGS) entry which is preliminary data.</text>
</comment>
<dbReference type="PROSITE" id="PS50835">
    <property type="entry name" value="IG_LIKE"/>
    <property type="match status" value="4"/>
</dbReference>
<dbReference type="InterPro" id="IPR013151">
    <property type="entry name" value="Immunoglobulin_dom"/>
</dbReference>
<dbReference type="Pfam" id="PF07679">
    <property type="entry name" value="I-set"/>
    <property type="match status" value="2"/>
</dbReference>
<reference evidence="4" key="2">
    <citation type="submission" date="2017-10" db="EMBL/GenBank/DDBJ databases">
        <title>Ladona fulva Genome sequencing and assembly.</title>
        <authorList>
            <person name="Murali S."/>
            <person name="Richards S."/>
            <person name="Bandaranaike D."/>
            <person name="Bellair M."/>
            <person name="Blankenburg K."/>
            <person name="Chao H."/>
            <person name="Dinh H."/>
            <person name="Doddapaneni H."/>
            <person name="Dugan-Rocha S."/>
            <person name="Elkadiri S."/>
            <person name="Gnanaolivu R."/>
            <person name="Hernandez B."/>
            <person name="Skinner E."/>
            <person name="Javaid M."/>
            <person name="Lee S."/>
            <person name="Li M."/>
            <person name="Ming W."/>
            <person name="Munidasa M."/>
            <person name="Muniz J."/>
            <person name="Nguyen L."/>
            <person name="Hughes D."/>
            <person name="Osuji N."/>
            <person name="Pu L.-L."/>
            <person name="Puazo M."/>
            <person name="Qu C."/>
            <person name="Quiroz J."/>
            <person name="Raj R."/>
            <person name="Weissenberger G."/>
            <person name="Xin Y."/>
            <person name="Zou X."/>
            <person name="Han Y."/>
            <person name="Worley K."/>
            <person name="Muzny D."/>
            <person name="Gibbs R."/>
        </authorList>
    </citation>
    <scope>NUCLEOTIDE SEQUENCE</scope>
    <source>
        <strain evidence="4">Sampled in the wild</strain>
    </source>
</reference>
<dbReference type="PANTHER" id="PTHR10075:SF14">
    <property type="entry name" value="CELL ADHESION MOLECULE DSCAM2-RELATED"/>
    <property type="match status" value="1"/>
</dbReference>
<reference evidence="4" key="1">
    <citation type="submission" date="2013-04" db="EMBL/GenBank/DDBJ databases">
        <authorList>
            <person name="Qu J."/>
            <person name="Murali S.C."/>
            <person name="Bandaranaike D."/>
            <person name="Bellair M."/>
            <person name="Blankenburg K."/>
            <person name="Chao H."/>
            <person name="Dinh H."/>
            <person name="Doddapaneni H."/>
            <person name="Downs B."/>
            <person name="Dugan-Rocha S."/>
            <person name="Elkadiri S."/>
            <person name="Gnanaolivu R.D."/>
            <person name="Hernandez B."/>
            <person name="Javaid M."/>
            <person name="Jayaseelan J.C."/>
            <person name="Lee S."/>
            <person name="Li M."/>
            <person name="Ming W."/>
            <person name="Munidasa M."/>
            <person name="Muniz J."/>
            <person name="Nguyen L."/>
            <person name="Ongeri F."/>
            <person name="Osuji N."/>
            <person name="Pu L.-L."/>
            <person name="Puazo M."/>
            <person name="Qu C."/>
            <person name="Quiroz J."/>
            <person name="Raj R."/>
            <person name="Weissenberger G."/>
            <person name="Xin Y."/>
            <person name="Zou X."/>
            <person name="Han Y."/>
            <person name="Richards S."/>
            <person name="Worley K."/>
            <person name="Muzny D."/>
            <person name="Gibbs R."/>
        </authorList>
    </citation>
    <scope>NUCLEOTIDE SEQUENCE</scope>
    <source>
        <strain evidence="4">Sampled in the wild</strain>
    </source>
</reference>
<evidence type="ECO:0000256" key="2">
    <source>
        <dbReference type="ARBA" id="ARBA00023319"/>
    </source>
</evidence>
<dbReference type="InterPro" id="IPR036179">
    <property type="entry name" value="Ig-like_dom_sf"/>
</dbReference>
<keyword evidence="5" id="KW-1185">Reference proteome</keyword>
<name>A0A8K0NYR4_LADFU</name>
<dbReference type="GO" id="GO:0030424">
    <property type="term" value="C:axon"/>
    <property type="evidence" value="ECO:0007669"/>
    <property type="project" value="TreeGrafter"/>
</dbReference>
<dbReference type="SMART" id="SM00408">
    <property type="entry name" value="IGc2"/>
    <property type="match status" value="4"/>
</dbReference>
<dbReference type="Gene3D" id="2.60.40.10">
    <property type="entry name" value="Immunoglobulins"/>
    <property type="match status" value="4"/>
</dbReference>
<evidence type="ECO:0000259" key="3">
    <source>
        <dbReference type="PROSITE" id="PS50835"/>
    </source>
</evidence>
<dbReference type="InterPro" id="IPR013098">
    <property type="entry name" value="Ig_I-set"/>
</dbReference>
<gene>
    <name evidence="4" type="ORF">J437_LFUL005333</name>
</gene>
<dbReference type="GO" id="GO:0007411">
    <property type="term" value="P:axon guidance"/>
    <property type="evidence" value="ECO:0007669"/>
    <property type="project" value="TreeGrafter"/>
</dbReference>
<dbReference type="InterPro" id="IPR013783">
    <property type="entry name" value="Ig-like_fold"/>
</dbReference>
<feature type="domain" description="Ig-like" evidence="3">
    <location>
        <begin position="191"/>
        <end position="263"/>
    </location>
</feature>
<dbReference type="EMBL" id="KZ308211">
    <property type="protein sequence ID" value="KAG8224764.1"/>
    <property type="molecule type" value="Genomic_DNA"/>
</dbReference>
<protein>
    <recommendedName>
        <fullName evidence="3">Ig-like domain-containing protein</fullName>
    </recommendedName>
</protein>
<dbReference type="GO" id="GO:0098632">
    <property type="term" value="F:cell-cell adhesion mediator activity"/>
    <property type="evidence" value="ECO:0007669"/>
    <property type="project" value="TreeGrafter"/>
</dbReference>
<dbReference type="SUPFAM" id="SSF48726">
    <property type="entry name" value="Immunoglobulin"/>
    <property type="match status" value="4"/>
</dbReference>
<proteinExistence type="predicted"/>
<dbReference type="Pfam" id="PF00047">
    <property type="entry name" value="ig"/>
    <property type="match status" value="1"/>
</dbReference>
<evidence type="ECO:0000256" key="1">
    <source>
        <dbReference type="ARBA" id="ARBA00023157"/>
    </source>
</evidence>
<dbReference type="AlphaFoldDB" id="A0A8K0NYR4"/>
<dbReference type="Proteomes" id="UP000792457">
    <property type="component" value="Unassembled WGS sequence"/>
</dbReference>
<dbReference type="InterPro" id="IPR003598">
    <property type="entry name" value="Ig_sub2"/>
</dbReference>
<dbReference type="GO" id="GO:0070593">
    <property type="term" value="P:dendrite self-avoidance"/>
    <property type="evidence" value="ECO:0007669"/>
    <property type="project" value="TreeGrafter"/>
</dbReference>
<sequence>MVQCRITDGIPSPKLTWTRVDGRPFSPNVEEPQLGVLRFNQVSGPESGQYLCRAENDAGSASAIATLEIQSLPQITLKYPGSESDGGRRQYHVKPGQRVRMECSADGDPAPSVFWNRHHPGYPRYGGYGAETKESAVYEITRASLSDSGTYSCEARNAVGTTQERLQLIVDEDAIDGENTINNRKPGRPYPTDTGVRLNNEKFTVLEGGSVTMRCSVEDNRETIFLTWIRGNQQPMPSEHRIQDGTLYINNVRPDAAGEYICQGIGQSGNILFTASSHLEVIEQQQVIRAAQRDVSTYVGSSVELRCSAQPGSRVHWTRDGNQPLPLNVRQRDDRETGQNILELYRVSVEDGGRYLCHSESPRGTTSDYVDLRIDRE</sequence>
<feature type="domain" description="Ig-like" evidence="3">
    <location>
        <begin position="73"/>
        <end position="167"/>
    </location>
</feature>
<dbReference type="PANTHER" id="PTHR10075">
    <property type="entry name" value="BASIGIN RELATED"/>
    <property type="match status" value="1"/>
</dbReference>
<dbReference type="InterPro" id="IPR007110">
    <property type="entry name" value="Ig-like_dom"/>
</dbReference>
<keyword evidence="2" id="KW-0393">Immunoglobulin domain</keyword>
<evidence type="ECO:0000313" key="4">
    <source>
        <dbReference type="EMBL" id="KAG8224764.1"/>
    </source>
</evidence>
<accession>A0A8K0NYR4</accession>
<dbReference type="InterPro" id="IPR003599">
    <property type="entry name" value="Ig_sub"/>
</dbReference>
<dbReference type="Pfam" id="PF13927">
    <property type="entry name" value="Ig_3"/>
    <property type="match status" value="1"/>
</dbReference>
<dbReference type="GO" id="GO:0007156">
    <property type="term" value="P:homophilic cell adhesion via plasma membrane adhesion molecules"/>
    <property type="evidence" value="ECO:0007669"/>
    <property type="project" value="TreeGrafter"/>
</dbReference>
<keyword evidence="1" id="KW-1015">Disulfide bond</keyword>
<dbReference type="SMART" id="SM00409">
    <property type="entry name" value="IG"/>
    <property type="match status" value="4"/>
</dbReference>
<evidence type="ECO:0000313" key="5">
    <source>
        <dbReference type="Proteomes" id="UP000792457"/>
    </source>
</evidence>
<dbReference type="OrthoDB" id="5985519at2759"/>
<organism evidence="4 5">
    <name type="scientific">Ladona fulva</name>
    <name type="common">Scarce chaser dragonfly</name>
    <name type="synonym">Libellula fulva</name>
    <dbReference type="NCBI Taxonomy" id="123851"/>
    <lineage>
        <taxon>Eukaryota</taxon>
        <taxon>Metazoa</taxon>
        <taxon>Ecdysozoa</taxon>
        <taxon>Arthropoda</taxon>
        <taxon>Hexapoda</taxon>
        <taxon>Insecta</taxon>
        <taxon>Pterygota</taxon>
        <taxon>Palaeoptera</taxon>
        <taxon>Odonata</taxon>
        <taxon>Epiprocta</taxon>
        <taxon>Anisoptera</taxon>
        <taxon>Libelluloidea</taxon>
        <taxon>Libellulidae</taxon>
        <taxon>Ladona</taxon>
    </lineage>
</organism>
<feature type="domain" description="Ig-like" evidence="3">
    <location>
        <begin position="1"/>
        <end position="68"/>
    </location>
</feature>
<dbReference type="GO" id="GO:0005886">
    <property type="term" value="C:plasma membrane"/>
    <property type="evidence" value="ECO:0007669"/>
    <property type="project" value="TreeGrafter"/>
</dbReference>
<feature type="domain" description="Ig-like" evidence="3">
    <location>
        <begin position="285"/>
        <end position="373"/>
    </location>
</feature>